<keyword evidence="3" id="KW-1185">Reference proteome</keyword>
<evidence type="ECO:0000313" key="3">
    <source>
        <dbReference type="Proteomes" id="UP001152300"/>
    </source>
</evidence>
<feature type="region of interest" description="Disordered" evidence="1">
    <location>
        <begin position="220"/>
        <end position="337"/>
    </location>
</feature>
<feature type="compositionally biased region" description="Polar residues" evidence="1">
    <location>
        <begin position="319"/>
        <end position="330"/>
    </location>
</feature>
<proteinExistence type="predicted"/>
<dbReference type="AlphaFoldDB" id="A0A9X0DHI4"/>
<dbReference type="OrthoDB" id="3518568at2759"/>
<evidence type="ECO:0000256" key="1">
    <source>
        <dbReference type="SAM" id="MobiDB-lite"/>
    </source>
</evidence>
<feature type="compositionally biased region" description="Polar residues" evidence="1">
    <location>
        <begin position="257"/>
        <end position="291"/>
    </location>
</feature>
<sequence length="359" mass="41863">MAGERGRIAMEKCHMCSKTTFQIESPTEDCDRRLKTCLKFMTKRANGKHVNDDERVNGRRYKWLTNICSCDRFLQLLHKKFITKYLFEVRITEVDENGQTKWTSEFWEPKNWDPEKDNADSGLRNKMLWMINGPFEALMGHFLCPMEGRKKCNDECRIPENSKHFRLVENVQAMVISMNCKCTRENPLPQRWHVRLYQRRPDGSTRDDEQDAFLEYFQELRENPKEEKTSPNKEKLPTIEEETEEVIENHEGEPENDNSLVGSNISSNNTEANDPTIQENTVGLNNGNPQSLKDENISATDFLAGGDNDSDDVDDGISPWQSTLPQNRGENFNDRIWNSPKKTMRRHEVELNNSEFECI</sequence>
<feature type="compositionally biased region" description="Basic and acidic residues" evidence="1">
    <location>
        <begin position="220"/>
        <end position="238"/>
    </location>
</feature>
<dbReference type="Proteomes" id="UP001152300">
    <property type="component" value="Unassembled WGS sequence"/>
</dbReference>
<gene>
    <name evidence="2" type="ORF">OCU04_009639</name>
</gene>
<name>A0A9X0DHI4_9HELO</name>
<evidence type="ECO:0000313" key="2">
    <source>
        <dbReference type="EMBL" id="KAJ8061847.1"/>
    </source>
</evidence>
<reference evidence="2" key="1">
    <citation type="submission" date="2022-11" db="EMBL/GenBank/DDBJ databases">
        <title>Genome Resource of Sclerotinia nivalis Strain SnTB1, a Plant Pathogen Isolated from American Ginseng.</title>
        <authorList>
            <person name="Fan S."/>
        </authorList>
    </citation>
    <scope>NUCLEOTIDE SEQUENCE</scope>
    <source>
        <strain evidence="2">SnTB1</strain>
    </source>
</reference>
<dbReference type="EMBL" id="JAPEIS010000011">
    <property type="protein sequence ID" value="KAJ8061847.1"/>
    <property type="molecule type" value="Genomic_DNA"/>
</dbReference>
<accession>A0A9X0DHI4</accession>
<protein>
    <submittedName>
        <fullName evidence="2">Uncharacterized protein</fullName>
    </submittedName>
</protein>
<organism evidence="2 3">
    <name type="scientific">Sclerotinia nivalis</name>
    <dbReference type="NCBI Taxonomy" id="352851"/>
    <lineage>
        <taxon>Eukaryota</taxon>
        <taxon>Fungi</taxon>
        <taxon>Dikarya</taxon>
        <taxon>Ascomycota</taxon>
        <taxon>Pezizomycotina</taxon>
        <taxon>Leotiomycetes</taxon>
        <taxon>Helotiales</taxon>
        <taxon>Sclerotiniaceae</taxon>
        <taxon>Sclerotinia</taxon>
    </lineage>
</organism>
<comment type="caution">
    <text evidence="2">The sequence shown here is derived from an EMBL/GenBank/DDBJ whole genome shotgun (WGS) entry which is preliminary data.</text>
</comment>